<organism evidence="1 2">
    <name type="scientific">Pseudomonas moorei</name>
    <dbReference type="NCBI Taxonomy" id="395599"/>
    <lineage>
        <taxon>Bacteria</taxon>
        <taxon>Pseudomonadati</taxon>
        <taxon>Pseudomonadota</taxon>
        <taxon>Gammaproteobacteria</taxon>
        <taxon>Pseudomonadales</taxon>
        <taxon>Pseudomonadaceae</taxon>
        <taxon>Pseudomonas</taxon>
    </lineage>
</organism>
<dbReference type="PANTHER" id="PTHR36849:SF1">
    <property type="entry name" value="CYTOPLASMIC PROTEIN"/>
    <property type="match status" value="1"/>
</dbReference>
<sequence length="134" mass="15295">MIQCKHADEPVAADDGRRVLVDRLWPRHWPKAPASLHAWLPDLAPSIDLHERFTAGELDFEQFATAYRQALAAHPTHWWALLPLAETGTLTLVCAAQDPLQNHALVLAQWLEEELDRYAGFSSPVCWRDEFPDY</sequence>
<reference evidence="2" key="1">
    <citation type="submission" date="2016-10" db="EMBL/GenBank/DDBJ databases">
        <authorList>
            <person name="Varghese N."/>
            <person name="Submissions S."/>
        </authorList>
    </citation>
    <scope>NUCLEOTIDE SEQUENCE [LARGE SCALE GENOMIC DNA]</scope>
    <source>
        <strain evidence="2">BS3775</strain>
    </source>
</reference>
<name>A0A1H1DDQ6_9PSED</name>
<dbReference type="OrthoDB" id="9790745at2"/>
<dbReference type="Proteomes" id="UP000199570">
    <property type="component" value="Unassembled WGS sequence"/>
</dbReference>
<dbReference type="InterPro" id="IPR052552">
    <property type="entry name" value="YeaO-like"/>
</dbReference>
<evidence type="ECO:0000313" key="1">
    <source>
        <dbReference type="EMBL" id="SDQ74602.1"/>
    </source>
</evidence>
<protein>
    <submittedName>
        <fullName evidence="1">Uncharacterized conserved protein YeaO, DUF488 family</fullName>
    </submittedName>
</protein>
<proteinExistence type="predicted"/>
<evidence type="ECO:0000313" key="2">
    <source>
        <dbReference type="Proteomes" id="UP000199570"/>
    </source>
</evidence>
<dbReference type="AlphaFoldDB" id="A0A1H1DDQ6"/>
<dbReference type="Pfam" id="PF22752">
    <property type="entry name" value="DUF488-N3i"/>
    <property type="match status" value="1"/>
</dbReference>
<dbReference type="EMBL" id="FNKJ01000003">
    <property type="protein sequence ID" value="SDQ74602.1"/>
    <property type="molecule type" value="Genomic_DNA"/>
</dbReference>
<accession>A0A1H1DDQ6</accession>
<gene>
    <name evidence="1" type="ORF">SAMN04490195_1682</name>
</gene>
<dbReference type="RefSeq" id="WP_090319930.1">
    <property type="nucleotide sequence ID" value="NZ_FNKJ01000003.1"/>
</dbReference>
<keyword evidence="2" id="KW-1185">Reference proteome</keyword>
<dbReference type="PANTHER" id="PTHR36849">
    <property type="entry name" value="CYTOPLASMIC PROTEIN-RELATED"/>
    <property type="match status" value="1"/>
</dbReference>